<dbReference type="Proteomes" id="UP000248021">
    <property type="component" value="Unassembled WGS sequence"/>
</dbReference>
<dbReference type="InterPro" id="IPR035985">
    <property type="entry name" value="Ubiquitin-activating_enz"/>
</dbReference>
<evidence type="ECO:0000259" key="1">
    <source>
        <dbReference type="Pfam" id="PF00899"/>
    </source>
</evidence>
<dbReference type="OrthoDB" id="2746358at2"/>
<sequence length="456" mass="49546">MASDMPPEWISIRLARPEVARIRTLMDQTEGAAFTDLALAFGVGRARGRTVFVCRGSVMDAGADNRIVGTVTVLSGEAGSFAAAMAEWRSGETEPRPRDPVLRLGVGPAIGGHFEIAARAWVEGVWRDVDHVFLEGMPGVLSWSGGRPPVAYDLPPERVARFTSSFGIEAWQRLRRSTAVVIGAGGTGSITIPMLARAGVGRIVIVDSDHITPSNLERTHASFPWHVEARTLKAELARDHVRAIDPDIEVIAYEGRLPQADIVAEVLRADVLVGCTDQHTSRLAVADMARRYLVPAIDCGGLIEGADGRVTGQIIQLVVFRPDDPCPVCRGMIDPVRVAQELMSDEERRAIRGRADEGAVPREAHEIPQIDTVGYITTVSGTLAAGYAIGWLTGRFDPPFERMQMNLIADCLDVTNRPQKHDPDCKCRQSRGLGDLGGELAPFAVPNHWKPARRIV</sequence>
<evidence type="ECO:0000313" key="3">
    <source>
        <dbReference type="Proteomes" id="UP000248021"/>
    </source>
</evidence>
<dbReference type="GO" id="GO:0016779">
    <property type="term" value="F:nucleotidyltransferase activity"/>
    <property type="evidence" value="ECO:0007669"/>
    <property type="project" value="UniProtKB-KW"/>
</dbReference>
<proteinExistence type="predicted"/>
<comment type="caution">
    <text evidence="2">The sequence shown here is derived from an EMBL/GenBank/DDBJ whole genome shotgun (WGS) entry which is preliminary data.</text>
</comment>
<dbReference type="PANTHER" id="PTHR43267">
    <property type="entry name" value="TRNA THREONYLCARBAMOYLADENOSINE DEHYDRATASE"/>
    <property type="match status" value="1"/>
</dbReference>
<dbReference type="SUPFAM" id="SSF69572">
    <property type="entry name" value="Activating enzymes of the ubiquitin-like proteins"/>
    <property type="match status" value="1"/>
</dbReference>
<feature type="domain" description="THIF-type NAD/FAD binding fold" evidence="1">
    <location>
        <begin position="164"/>
        <end position="425"/>
    </location>
</feature>
<keyword evidence="3" id="KW-1185">Reference proteome</keyword>
<name>A0A2V3UL67_9HYPH</name>
<dbReference type="EMBL" id="QJJK01000004">
    <property type="protein sequence ID" value="PXW60182.1"/>
    <property type="molecule type" value="Genomic_DNA"/>
</dbReference>
<evidence type="ECO:0000313" key="2">
    <source>
        <dbReference type="EMBL" id="PXW60182.1"/>
    </source>
</evidence>
<organism evidence="2 3">
    <name type="scientific">Chelatococcus asaccharovorans</name>
    <dbReference type="NCBI Taxonomy" id="28210"/>
    <lineage>
        <taxon>Bacteria</taxon>
        <taxon>Pseudomonadati</taxon>
        <taxon>Pseudomonadota</taxon>
        <taxon>Alphaproteobacteria</taxon>
        <taxon>Hyphomicrobiales</taxon>
        <taxon>Chelatococcaceae</taxon>
        <taxon>Chelatococcus</taxon>
    </lineage>
</organism>
<reference evidence="2 3" key="1">
    <citation type="submission" date="2018-05" db="EMBL/GenBank/DDBJ databases">
        <title>Genomic Encyclopedia of Type Strains, Phase IV (KMG-IV): sequencing the most valuable type-strain genomes for metagenomic binning, comparative biology and taxonomic classification.</title>
        <authorList>
            <person name="Goeker M."/>
        </authorList>
    </citation>
    <scope>NUCLEOTIDE SEQUENCE [LARGE SCALE GENOMIC DNA]</scope>
    <source>
        <strain evidence="2 3">DSM 6462</strain>
    </source>
</reference>
<dbReference type="PANTHER" id="PTHR43267:SF1">
    <property type="entry name" value="TRNA THREONYLCARBAMOYLADENOSINE DEHYDRATASE"/>
    <property type="match status" value="1"/>
</dbReference>
<accession>A0A2V3UL67</accession>
<dbReference type="InterPro" id="IPR000594">
    <property type="entry name" value="ThiF_NAD_FAD-bd"/>
</dbReference>
<protein>
    <submittedName>
        <fullName evidence="2">Molybdopterin/thiamine biosynthesis adenylyltransferase</fullName>
    </submittedName>
</protein>
<keyword evidence="2" id="KW-0548">Nucleotidyltransferase</keyword>
<keyword evidence="2" id="KW-0808">Transferase</keyword>
<dbReference type="AlphaFoldDB" id="A0A2V3UL67"/>
<dbReference type="GO" id="GO:0008641">
    <property type="term" value="F:ubiquitin-like modifier activating enzyme activity"/>
    <property type="evidence" value="ECO:0007669"/>
    <property type="project" value="InterPro"/>
</dbReference>
<dbReference type="GO" id="GO:0061503">
    <property type="term" value="F:tRNA threonylcarbamoyladenosine dehydratase"/>
    <property type="evidence" value="ECO:0007669"/>
    <property type="project" value="TreeGrafter"/>
</dbReference>
<dbReference type="GO" id="GO:0061504">
    <property type="term" value="P:cyclic threonylcarbamoyladenosine biosynthetic process"/>
    <property type="evidence" value="ECO:0007669"/>
    <property type="project" value="TreeGrafter"/>
</dbReference>
<gene>
    <name evidence="2" type="ORF">C7450_104234</name>
</gene>
<dbReference type="Gene3D" id="3.40.50.720">
    <property type="entry name" value="NAD(P)-binding Rossmann-like Domain"/>
    <property type="match status" value="1"/>
</dbReference>
<dbReference type="InterPro" id="IPR045886">
    <property type="entry name" value="ThiF/MoeB/HesA"/>
</dbReference>
<dbReference type="Pfam" id="PF00899">
    <property type="entry name" value="ThiF"/>
    <property type="match status" value="1"/>
</dbReference>